<sequence length="70" mass="8206">MNINYDEADDAMYIRFSDAKYYQSDEVKEGVILDFDKEGRIIAFEVLDVSKRLPKKTMDSLHFEVSHAEK</sequence>
<gene>
    <name evidence="1" type="ORF">MNBD_UNCLBAC01-1222</name>
</gene>
<reference evidence="1" key="1">
    <citation type="submission" date="2018-06" db="EMBL/GenBank/DDBJ databases">
        <authorList>
            <person name="Zhirakovskaya E."/>
        </authorList>
    </citation>
    <scope>NUCLEOTIDE SEQUENCE</scope>
</reference>
<dbReference type="PANTHER" id="PTHR37029:SF1">
    <property type="entry name" value="SSR1768 PROTEIN"/>
    <property type="match status" value="1"/>
</dbReference>
<organism evidence="1">
    <name type="scientific">hydrothermal vent metagenome</name>
    <dbReference type="NCBI Taxonomy" id="652676"/>
    <lineage>
        <taxon>unclassified sequences</taxon>
        <taxon>metagenomes</taxon>
        <taxon>ecological metagenomes</taxon>
    </lineage>
</organism>
<protein>
    <recommendedName>
        <fullName evidence="2">DUF2283 domain-containing protein</fullName>
    </recommendedName>
</protein>
<dbReference type="EMBL" id="UOGJ01000087">
    <property type="protein sequence ID" value="VAX36213.1"/>
    <property type="molecule type" value="Genomic_DNA"/>
</dbReference>
<dbReference type="AlphaFoldDB" id="A0A3B1DHF3"/>
<evidence type="ECO:0008006" key="2">
    <source>
        <dbReference type="Google" id="ProtNLM"/>
    </source>
</evidence>
<dbReference type="Pfam" id="PF10049">
    <property type="entry name" value="DUF2283"/>
    <property type="match status" value="1"/>
</dbReference>
<evidence type="ECO:0000313" key="1">
    <source>
        <dbReference type="EMBL" id="VAX36213.1"/>
    </source>
</evidence>
<name>A0A3B1DHF3_9ZZZZ</name>
<dbReference type="PANTHER" id="PTHR37029">
    <property type="entry name" value="SSR1768 PROTEIN"/>
    <property type="match status" value="1"/>
</dbReference>
<proteinExistence type="predicted"/>
<dbReference type="InterPro" id="IPR019270">
    <property type="entry name" value="DUF2283"/>
</dbReference>
<accession>A0A3B1DHF3</accession>